<dbReference type="AlphaFoldDB" id="A0A4P8L3J8"/>
<dbReference type="EMBL" id="CP040098">
    <property type="protein sequence ID" value="QCQ22449.1"/>
    <property type="molecule type" value="Genomic_DNA"/>
</dbReference>
<evidence type="ECO:0000313" key="1">
    <source>
        <dbReference type="EMBL" id="QCQ22449.1"/>
    </source>
</evidence>
<proteinExistence type="predicted"/>
<dbReference type="KEGG" id="dax:FDQ92_09920"/>
<reference evidence="1 2" key="1">
    <citation type="submission" date="2019-05" db="EMBL/GenBank/DDBJ databases">
        <title>The Complete Genome Sequence of the n-alkane-degrading Desulfoglaeba alkanexedens ALDC reveals multiple alkylsuccinate synthase gene clusters.</title>
        <authorList>
            <person name="Callaghan A.V."/>
            <person name="Davidova I.A."/>
            <person name="Duncan K.E."/>
            <person name="Morris B."/>
            <person name="McInerney M.J."/>
        </authorList>
    </citation>
    <scope>NUCLEOTIDE SEQUENCE [LARGE SCALE GENOMIC DNA]</scope>
    <source>
        <strain evidence="1 2">ALDC</strain>
    </source>
</reference>
<dbReference type="RefSeq" id="WP_137424617.1">
    <property type="nucleotide sequence ID" value="NZ_CP040098.1"/>
</dbReference>
<gene>
    <name evidence="1" type="ORF">FDQ92_09920</name>
</gene>
<evidence type="ECO:0000313" key="2">
    <source>
        <dbReference type="Proteomes" id="UP000298602"/>
    </source>
</evidence>
<reference evidence="1 2" key="2">
    <citation type="submission" date="2019-05" db="EMBL/GenBank/DDBJ databases">
        <authorList>
            <person name="Suflita J.M."/>
            <person name="Marks C.R."/>
        </authorList>
    </citation>
    <scope>NUCLEOTIDE SEQUENCE [LARGE SCALE GENOMIC DNA]</scope>
    <source>
        <strain evidence="1 2">ALDC</strain>
    </source>
</reference>
<name>A0A4P8L3J8_9BACT</name>
<organism evidence="1 2">
    <name type="scientific">Desulfoglaeba alkanexedens ALDC</name>
    <dbReference type="NCBI Taxonomy" id="980445"/>
    <lineage>
        <taxon>Bacteria</taxon>
        <taxon>Pseudomonadati</taxon>
        <taxon>Thermodesulfobacteriota</taxon>
        <taxon>Syntrophobacteria</taxon>
        <taxon>Syntrophobacterales</taxon>
        <taxon>Syntrophobacteraceae</taxon>
        <taxon>Desulfoglaeba</taxon>
    </lineage>
</organism>
<evidence type="ECO:0008006" key="3">
    <source>
        <dbReference type="Google" id="ProtNLM"/>
    </source>
</evidence>
<keyword evidence="2" id="KW-1185">Reference proteome</keyword>
<accession>A0A4P8L3J8</accession>
<dbReference type="OrthoDB" id="9801073at2"/>
<protein>
    <recommendedName>
        <fullName evidence="3">Conjugal transfer protein TraB</fullName>
    </recommendedName>
</protein>
<dbReference type="Proteomes" id="UP000298602">
    <property type="component" value="Chromosome"/>
</dbReference>
<sequence length="65" mass="7372">MNPDDEKILRLAKEIVIKFIELGRISPTNFESHFKSIFWALKNTVVDAQAPDFTRDLSAVPPGDE</sequence>